<feature type="transmembrane region" description="Helical" evidence="2">
    <location>
        <begin position="163"/>
        <end position="184"/>
    </location>
</feature>
<feature type="transmembrane region" description="Helical" evidence="2">
    <location>
        <begin position="112"/>
        <end position="137"/>
    </location>
</feature>
<evidence type="ECO:0000313" key="4">
    <source>
        <dbReference type="EMBL" id="SMR48627.1"/>
    </source>
</evidence>
<evidence type="ECO:0000259" key="3">
    <source>
        <dbReference type="Pfam" id="PF01757"/>
    </source>
</evidence>
<keyword evidence="2" id="KW-0812">Transmembrane</keyword>
<feature type="transmembrane region" description="Helical" evidence="2">
    <location>
        <begin position="259"/>
        <end position="284"/>
    </location>
</feature>
<dbReference type="EMBL" id="LT854255">
    <property type="protein sequence ID" value="SMR48627.1"/>
    <property type="molecule type" value="Genomic_DNA"/>
</dbReference>
<feature type="region of interest" description="Disordered" evidence="1">
    <location>
        <begin position="498"/>
        <end position="580"/>
    </location>
</feature>
<proteinExistence type="predicted"/>
<dbReference type="InterPro" id="IPR050879">
    <property type="entry name" value="Acyltransferase_3"/>
</dbReference>
<accession>A0A2H1G4Y4</accession>
<keyword evidence="2" id="KW-1133">Transmembrane helix</keyword>
<evidence type="ECO:0000256" key="1">
    <source>
        <dbReference type="SAM" id="MobiDB-lite"/>
    </source>
</evidence>
<feature type="domain" description="Acyltransferase 3" evidence="3">
    <location>
        <begin position="51"/>
        <end position="452"/>
    </location>
</feature>
<feature type="transmembrane region" description="Helical" evidence="2">
    <location>
        <begin position="428"/>
        <end position="452"/>
    </location>
</feature>
<feature type="transmembrane region" description="Helical" evidence="2">
    <location>
        <begin position="391"/>
        <end position="408"/>
    </location>
</feature>
<dbReference type="GO" id="GO:0016747">
    <property type="term" value="F:acyltransferase activity, transferring groups other than amino-acyl groups"/>
    <property type="evidence" value="ECO:0007669"/>
    <property type="project" value="InterPro"/>
</dbReference>
<evidence type="ECO:0000256" key="2">
    <source>
        <dbReference type="SAM" id="Phobius"/>
    </source>
</evidence>
<evidence type="ECO:0000313" key="5">
    <source>
        <dbReference type="Proteomes" id="UP000245764"/>
    </source>
</evidence>
<organism evidence="4 5">
    <name type="scientific">Zymoseptoria tritici ST99CH_1E4</name>
    <dbReference type="NCBI Taxonomy" id="1276532"/>
    <lineage>
        <taxon>Eukaryota</taxon>
        <taxon>Fungi</taxon>
        <taxon>Dikarya</taxon>
        <taxon>Ascomycota</taxon>
        <taxon>Pezizomycotina</taxon>
        <taxon>Dothideomycetes</taxon>
        <taxon>Dothideomycetidae</taxon>
        <taxon>Mycosphaerellales</taxon>
        <taxon>Mycosphaerellaceae</taxon>
        <taxon>Zymoseptoria</taxon>
    </lineage>
</organism>
<name>A0A2H1G4Y4_ZYMTR</name>
<keyword evidence="2" id="KW-0472">Membrane</keyword>
<dbReference type="Proteomes" id="UP000245764">
    <property type="component" value="Chromosome 3"/>
</dbReference>
<dbReference type="InterPro" id="IPR002656">
    <property type="entry name" value="Acyl_transf_3_dom"/>
</dbReference>
<sequence length="580" mass="66714">MSSETLQRIPDWVKIPEWIKRPEWTKRPEWIKRPASRTTESSQRPALRETAWLDGLRGVAAFLVVMNHYHLEWLSVFSDAPFGARVLKDYNPDYVYYYEEGTRFWGFWRLPILRLFTSSGNAQVSIFFILSGFVLSWRPIELARTNRLEELSRSLSSSIVRRWFRLYLPCFVMICIYVLEAWIMKPPGGPTSEELLAVFTHILPWASPFKTDYIIPLFSNPPINYPMWTIPFEFSGSMFVFAFILALSTVQDYRRRMCIIIFVSTYAFLDTFWNYWLFGVGLALADYVRQADGCANLSKRITTLQTRVWVAVLVTGLVLMSYKSSSEDFTRPGYSWTQYVPLPSGYRANGSEGRLWQGWGAICVVTSCCHLAPARRVLELRVIQYMGKISFMLYLSHLLVNSLVSLPLKNRLYNGMCSRFTDGPFEDVYQTSAILNVLIYLILLLVSVLIAVCQAHVLELVVDRPCTNFGKWINGKAVHGFRTEKQESASHDDAALLPQQEAEQEEPRGSDCVYQDRWNSMDGDHEIEQLRKTEAAEEVGADTYDELGKKDDDDLSDVDEGERLIGEEDDNADQSDSRAR</sequence>
<reference evidence="5" key="1">
    <citation type="submission" date="2017-05" db="EMBL/GenBank/DDBJ databases">
        <authorList>
            <person name="Song R."/>
            <person name="Chenine A.L."/>
            <person name="Ruprecht R.M."/>
        </authorList>
    </citation>
    <scope>NUCLEOTIDE SEQUENCE [LARGE SCALE GENOMIC DNA]</scope>
</reference>
<protein>
    <recommendedName>
        <fullName evidence="3">Acyltransferase 3 domain-containing protein</fullName>
    </recommendedName>
</protein>
<dbReference type="AlphaFoldDB" id="A0A2H1G4Y4"/>
<feature type="compositionally biased region" description="Basic and acidic residues" evidence="1">
    <location>
        <begin position="522"/>
        <end position="535"/>
    </location>
</feature>
<dbReference type="PANTHER" id="PTHR23028:SF134">
    <property type="entry name" value="PUTATIVE (AFU_ORTHOLOGUE AFUA_4G08520)-RELATED"/>
    <property type="match status" value="1"/>
</dbReference>
<feature type="compositionally biased region" description="Acidic residues" evidence="1">
    <location>
        <begin position="536"/>
        <end position="545"/>
    </location>
</feature>
<feature type="transmembrane region" description="Helical" evidence="2">
    <location>
        <begin position="225"/>
        <end position="247"/>
    </location>
</feature>
<dbReference type="PANTHER" id="PTHR23028">
    <property type="entry name" value="ACETYLTRANSFERASE"/>
    <property type="match status" value="1"/>
</dbReference>
<gene>
    <name evidence="4" type="ORF">ZT1E4_G4018</name>
</gene>
<dbReference type="Pfam" id="PF01757">
    <property type="entry name" value="Acyl_transf_3"/>
    <property type="match status" value="1"/>
</dbReference>